<feature type="compositionally biased region" description="Basic and acidic residues" evidence="1">
    <location>
        <begin position="163"/>
        <end position="172"/>
    </location>
</feature>
<evidence type="ECO:0000313" key="2">
    <source>
        <dbReference type="EMBL" id="DAD68728.1"/>
    </source>
</evidence>
<reference evidence="2" key="1">
    <citation type="journal article" date="2021" name="Proc. Natl. Acad. Sci. U.S.A.">
        <title>A Catalog of Tens of Thousands of Viruses from Human Metagenomes Reveals Hidden Associations with Chronic Diseases.</title>
        <authorList>
            <person name="Tisza M.J."/>
            <person name="Buck C.B."/>
        </authorList>
    </citation>
    <scope>NUCLEOTIDE SEQUENCE</scope>
    <source>
        <strain evidence="2">Cti7t8</strain>
    </source>
</reference>
<dbReference type="EMBL" id="BK014707">
    <property type="protein sequence ID" value="DAD68728.1"/>
    <property type="molecule type" value="Genomic_DNA"/>
</dbReference>
<protein>
    <submittedName>
        <fullName evidence="2">Lower collar protein</fullName>
    </submittedName>
</protein>
<name>A0A8S5LFK2_9CAUD</name>
<feature type="compositionally biased region" description="Low complexity" evidence="1">
    <location>
        <begin position="99"/>
        <end position="121"/>
    </location>
</feature>
<organism evidence="2">
    <name type="scientific">Podoviridae sp. cti7t8</name>
    <dbReference type="NCBI Taxonomy" id="2823560"/>
    <lineage>
        <taxon>Viruses</taxon>
        <taxon>Duplodnaviria</taxon>
        <taxon>Heunggongvirae</taxon>
        <taxon>Uroviricota</taxon>
        <taxon>Caudoviricetes</taxon>
    </lineage>
</organism>
<proteinExistence type="predicted"/>
<sequence>MAADFTMLLRDVVDVTGGDWGVETYPIFDEAYRKDLNTTLYEVYCYREIGFETIDIFRQQVAAKMRLVMPYYNQLYKSTQLQYDPLSAVDMTTWTDANQSGSGSQKSTSSSESTSSGESTSAGREHAYPGSPIYKEGDYATTGTTSEGRTAGKNGQKAASDASHSDMAESHARSGQRGRMTSGAALVMEYRQAMLNVDQMIVAELEPLFMGIASSGDAHVGSDATYPFGLWYPWWGR</sequence>
<evidence type="ECO:0000256" key="1">
    <source>
        <dbReference type="SAM" id="MobiDB-lite"/>
    </source>
</evidence>
<accession>A0A8S5LFK2</accession>
<feature type="region of interest" description="Disordered" evidence="1">
    <location>
        <begin position="97"/>
        <end position="180"/>
    </location>
</feature>